<keyword evidence="2" id="KW-0732">Signal</keyword>
<dbReference type="Gene3D" id="3.40.190.150">
    <property type="entry name" value="Bordetella uptake gene, domain 1"/>
    <property type="match status" value="1"/>
</dbReference>
<dbReference type="SUPFAM" id="SSF53850">
    <property type="entry name" value="Periplasmic binding protein-like II"/>
    <property type="match status" value="1"/>
</dbReference>
<proteinExistence type="inferred from homology"/>
<dbReference type="CDD" id="cd07012">
    <property type="entry name" value="PBP2_Bug_TTT"/>
    <property type="match status" value="1"/>
</dbReference>
<dbReference type="Pfam" id="PF03401">
    <property type="entry name" value="TctC"/>
    <property type="match status" value="1"/>
</dbReference>
<comment type="similarity">
    <text evidence="1">Belongs to the UPF0065 (bug) family.</text>
</comment>
<name>A0A4P7LS99_9BURK</name>
<dbReference type="RefSeq" id="WP_135706806.1">
    <property type="nucleotide sequence ID" value="NZ_CP038636.1"/>
</dbReference>
<dbReference type="KEGG" id="cox:E0W60_31675"/>
<feature type="chain" id="PRO_5020810250" evidence="2">
    <location>
        <begin position="24"/>
        <end position="322"/>
    </location>
</feature>
<organism evidence="3 4">
    <name type="scientific">Cupriavidus oxalaticus</name>
    <dbReference type="NCBI Taxonomy" id="96344"/>
    <lineage>
        <taxon>Bacteria</taxon>
        <taxon>Pseudomonadati</taxon>
        <taxon>Pseudomonadota</taxon>
        <taxon>Betaproteobacteria</taxon>
        <taxon>Burkholderiales</taxon>
        <taxon>Burkholderiaceae</taxon>
        <taxon>Cupriavidus</taxon>
    </lineage>
</organism>
<geneLocation type="plasmid" evidence="3">
    <name>unnamed1</name>
</geneLocation>
<evidence type="ECO:0000313" key="3">
    <source>
        <dbReference type="EMBL" id="QBY55567.1"/>
    </source>
</evidence>
<sequence>MRGFPKTFFAAVPLILACTGAMAQSSFPSRPIRVIVPFAAGSTTDQVARFIGQHVTEQTRQPVVVENKPGANGIIGIQYALSQPADGYTVIITTSTTHASNASLYRKMPYDPVADFVPIAGISLGGMVLAVSPTVKAENVPELIALARDKPGTLTFGSASSWTLAGGELFKQQAKVDILHIPYKAMSAVVGDIIGGRVDMTFGDSLSIMPQVRNGKLRALGVSTRNRMPGLETVPTIAEQGVPGYELSGWVAAFAPKGTPAEVADKLNEVITTAVRMPEAARLFCESGWRPMPMSRQELADFQKKDIERWSRIVKTAKMELE</sequence>
<keyword evidence="3" id="KW-0614">Plasmid</keyword>
<dbReference type="InterPro" id="IPR042100">
    <property type="entry name" value="Bug_dom1"/>
</dbReference>
<dbReference type="PROSITE" id="PS51257">
    <property type="entry name" value="PROKAR_LIPOPROTEIN"/>
    <property type="match status" value="1"/>
</dbReference>
<dbReference type="PIRSF" id="PIRSF017082">
    <property type="entry name" value="YflP"/>
    <property type="match status" value="1"/>
</dbReference>
<dbReference type="OrthoDB" id="8678477at2"/>
<feature type="signal peptide" evidence="2">
    <location>
        <begin position="1"/>
        <end position="23"/>
    </location>
</feature>
<dbReference type="Proteomes" id="UP000295294">
    <property type="component" value="Plasmid unnamed1"/>
</dbReference>
<evidence type="ECO:0000313" key="4">
    <source>
        <dbReference type="Proteomes" id="UP000295294"/>
    </source>
</evidence>
<dbReference type="PANTHER" id="PTHR42928">
    <property type="entry name" value="TRICARBOXYLATE-BINDING PROTEIN"/>
    <property type="match status" value="1"/>
</dbReference>
<dbReference type="EMBL" id="CP038636">
    <property type="protein sequence ID" value="QBY55567.1"/>
    <property type="molecule type" value="Genomic_DNA"/>
</dbReference>
<dbReference type="Gene3D" id="3.40.190.10">
    <property type="entry name" value="Periplasmic binding protein-like II"/>
    <property type="match status" value="1"/>
</dbReference>
<evidence type="ECO:0000256" key="2">
    <source>
        <dbReference type="SAM" id="SignalP"/>
    </source>
</evidence>
<gene>
    <name evidence="3" type="ORF">E0W60_31675</name>
</gene>
<evidence type="ECO:0000256" key="1">
    <source>
        <dbReference type="ARBA" id="ARBA00006987"/>
    </source>
</evidence>
<accession>A0A4P7LS99</accession>
<reference evidence="3 4" key="1">
    <citation type="submission" date="2019-03" db="EMBL/GenBank/DDBJ databases">
        <title>Efficiently degradation of phenoxyalkanoic acid herbicides by Cupriavidus oxalaticus strain X32.</title>
        <authorList>
            <person name="Sheng X."/>
        </authorList>
    </citation>
    <scope>NUCLEOTIDE SEQUENCE [LARGE SCALE GENOMIC DNA]</scope>
    <source>
        <strain evidence="3 4">X32</strain>
        <plasmid evidence="3 4">unnamed1</plasmid>
    </source>
</reference>
<dbReference type="PANTHER" id="PTHR42928:SF5">
    <property type="entry name" value="BLR1237 PROTEIN"/>
    <property type="match status" value="1"/>
</dbReference>
<dbReference type="InterPro" id="IPR005064">
    <property type="entry name" value="BUG"/>
</dbReference>
<protein>
    <submittedName>
        <fullName evidence="3">Tripartite tricarboxylate transporter substrate binding protein</fullName>
    </submittedName>
</protein>
<dbReference type="AlphaFoldDB" id="A0A4P7LS99"/>